<protein>
    <submittedName>
        <fullName evidence="2">Uncharacterized protein</fullName>
    </submittedName>
</protein>
<organism evidence="2 3">
    <name type="scientific">Eumeta variegata</name>
    <name type="common">Bagworm moth</name>
    <name type="synonym">Eumeta japonica</name>
    <dbReference type="NCBI Taxonomy" id="151549"/>
    <lineage>
        <taxon>Eukaryota</taxon>
        <taxon>Metazoa</taxon>
        <taxon>Ecdysozoa</taxon>
        <taxon>Arthropoda</taxon>
        <taxon>Hexapoda</taxon>
        <taxon>Insecta</taxon>
        <taxon>Pterygota</taxon>
        <taxon>Neoptera</taxon>
        <taxon>Endopterygota</taxon>
        <taxon>Lepidoptera</taxon>
        <taxon>Glossata</taxon>
        <taxon>Ditrysia</taxon>
        <taxon>Tineoidea</taxon>
        <taxon>Psychidae</taxon>
        <taxon>Oiketicinae</taxon>
        <taxon>Eumeta</taxon>
    </lineage>
</organism>
<dbReference type="AlphaFoldDB" id="A0A4C1WBU6"/>
<gene>
    <name evidence="2" type="ORF">EVAR_31479_1</name>
</gene>
<feature type="region of interest" description="Disordered" evidence="1">
    <location>
        <begin position="177"/>
        <end position="210"/>
    </location>
</feature>
<feature type="compositionally biased region" description="Basic and acidic residues" evidence="1">
    <location>
        <begin position="199"/>
        <end position="210"/>
    </location>
</feature>
<reference evidence="2 3" key="1">
    <citation type="journal article" date="2019" name="Commun. Biol.">
        <title>The bagworm genome reveals a unique fibroin gene that provides high tensile strength.</title>
        <authorList>
            <person name="Kono N."/>
            <person name="Nakamura H."/>
            <person name="Ohtoshi R."/>
            <person name="Tomita M."/>
            <person name="Numata K."/>
            <person name="Arakawa K."/>
        </authorList>
    </citation>
    <scope>NUCLEOTIDE SEQUENCE [LARGE SCALE GENOMIC DNA]</scope>
</reference>
<dbReference type="Proteomes" id="UP000299102">
    <property type="component" value="Unassembled WGS sequence"/>
</dbReference>
<feature type="compositionally biased region" description="Gly residues" evidence="1">
    <location>
        <begin position="178"/>
        <end position="191"/>
    </location>
</feature>
<evidence type="ECO:0000256" key="1">
    <source>
        <dbReference type="SAM" id="MobiDB-lite"/>
    </source>
</evidence>
<evidence type="ECO:0000313" key="3">
    <source>
        <dbReference type="Proteomes" id="UP000299102"/>
    </source>
</evidence>
<keyword evidence="3" id="KW-1185">Reference proteome</keyword>
<name>A0A4C1WBU6_EUMVA</name>
<comment type="caution">
    <text evidence="2">The sequence shown here is derived from an EMBL/GenBank/DDBJ whole genome shotgun (WGS) entry which is preliminary data.</text>
</comment>
<dbReference type="EMBL" id="BGZK01000513">
    <property type="protein sequence ID" value="GBP47939.1"/>
    <property type="molecule type" value="Genomic_DNA"/>
</dbReference>
<proteinExistence type="predicted"/>
<sequence length="278" mass="31499">MFDGDEKKEVFCDMPSFCSDVILHKEVAERECKNCSSMDILRWHLGAEELRMFNSSLLNKGPRAEEWGRSPSIYELKMDEQVRQMPPVCRRLSNPWAVDVRAAGDEIRNQRTGLFLWSRPRRCRRKFRNSGNGGPLSGRVPFCKTNKRYCLRRGAGLGERDRRDAFLAPVLDTQNGRAGAGAGAAGPGATVGGRSEAAYSRDKRTGEPLEGRWSPSFMEIRNSRRVTSALPRSWERIGYLMKVNQADGQEREGRIANRNSHPLDETQQRKLLLLACIL</sequence>
<accession>A0A4C1WBU6</accession>
<evidence type="ECO:0000313" key="2">
    <source>
        <dbReference type="EMBL" id="GBP47939.1"/>
    </source>
</evidence>